<reference evidence="2 4" key="3">
    <citation type="submission" date="2021-01" db="EMBL/GenBank/DDBJ databases">
        <title>Sequencing the genomes of 1000 actinobacteria strains.</title>
        <authorList>
            <person name="Klenk H.-P."/>
        </authorList>
    </citation>
    <scope>NUCLEOTIDE SEQUENCE [LARGE SCALE GENOMIC DNA]</scope>
    <source>
        <strain evidence="2 4">DSM 20542</strain>
    </source>
</reference>
<comment type="caution">
    <text evidence="1">The sequence shown here is derived from an EMBL/GenBank/DDBJ whole genome shotgun (WGS) entry which is preliminary data.</text>
</comment>
<dbReference type="Proteomes" id="UP000648535">
    <property type="component" value="Unassembled WGS sequence"/>
</dbReference>
<name>A0A8H9KZN5_9MICO</name>
<dbReference type="AlphaFoldDB" id="A0A8H9KZN5"/>
<organism evidence="1 3">
    <name type="scientific">Curtobacterium luteum</name>
    <dbReference type="NCBI Taxonomy" id="33881"/>
    <lineage>
        <taxon>Bacteria</taxon>
        <taxon>Bacillati</taxon>
        <taxon>Actinomycetota</taxon>
        <taxon>Actinomycetes</taxon>
        <taxon>Micrococcales</taxon>
        <taxon>Microbacteriaceae</taxon>
        <taxon>Curtobacterium</taxon>
    </lineage>
</organism>
<proteinExistence type="predicted"/>
<gene>
    <name evidence="1" type="ORF">GCM10009769_05880</name>
    <name evidence="2" type="ORF">JOE58_000670</name>
</gene>
<evidence type="ECO:0000313" key="3">
    <source>
        <dbReference type="Proteomes" id="UP000648535"/>
    </source>
</evidence>
<dbReference type="EMBL" id="JAFBCG010000001">
    <property type="protein sequence ID" value="MBM7801419.1"/>
    <property type="molecule type" value="Genomic_DNA"/>
</dbReference>
<reference evidence="1" key="1">
    <citation type="journal article" date="2014" name="Int. J. Syst. Evol. Microbiol.">
        <title>Complete genome sequence of Corynebacterium casei LMG S-19264T (=DSM 44701T), isolated from a smear-ripened cheese.</title>
        <authorList>
            <consortium name="US DOE Joint Genome Institute (JGI-PGF)"/>
            <person name="Walter F."/>
            <person name="Albersmeier A."/>
            <person name="Kalinowski J."/>
            <person name="Ruckert C."/>
        </authorList>
    </citation>
    <scope>NUCLEOTIDE SEQUENCE</scope>
    <source>
        <strain evidence="1">JCM 1480</strain>
    </source>
</reference>
<evidence type="ECO:0000313" key="1">
    <source>
        <dbReference type="EMBL" id="GGK90590.1"/>
    </source>
</evidence>
<dbReference type="Proteomes" id="UP000746584">
    <property type="component" value="Unassembled WGS sequence"/>
</dbReference>
<evidence type="ECO:0000313" key="4">
    <source>
        <dbReference type="Proteomes" id="UP000746584"/>
    </source>
</evidence>
<protein>
    <submittedName>
        <fullName evidence="1">Uncharacterized protein</fullName>
    </submittedName>
</protein>
<dbReference type="EMBL" id="BMOI01000001">
    <property type="protein sequence ID" value="GGK90590.1"/>
    <property type="molecule type" value="Genomic_DNA"/>
</dbReference>
<reference evidence="1" key="2">
    <citation type="submission" date="2020-09" db="EMBL/GenBank/DDBJ databases">
        <authorList>
            <person name="Sun Q."/>
            <person name="Ohkuma M."/>
        </authorList>
    </citation>
    <scope>NUCLEOTIDE SEQUENCE</scope>
    <source>
        <strain evidence="1">JCM 1480</strain>
    </source>
</reference>
<evidence type="ECO:0000313" key="2">
    <source>
        <dbReference type="EMBL" id="MBM7801419.1"/>
    </source>
</evidence>
<dbReference type="RefSeq" id="WP_175327748.1">
    <property type="nucleotide sequence ID" value="NZ_BMOI01000001.1"/>
</dbReference>
<accession>A0A8H9KZN5</accession>
<sequence>MVRGDFGCAEPNSTADGAVVGRRTSFALRAESIVFAVLRELTGAAGAGQQ</sequence>
<keyword evidence="4" id="KW-1185">Reference proteome</keyword>